<feature type="compositionally biased region" description="Basic and acidic residues" evidence="3">
    <location>
        <begin position="391"/>
        <end position="402"/>
    </location>
</feature>
<dbReference type="InterPro" id="IPR037751">
    <property type="entry name" value="Dok1/2/3_PTB"/>
</dbReference>
<feature type="region of interest" description="Disordered" evidence="3">
    <location>
        <begin position="255"/>
        <end position="289"/>
    </location>
</feature>
<dbReference type="InterPro" id="IPR011993">
    <property type="entry name" value="PH-like_dom_sf"/>
</dbReference>
<evidence type="ECO:0000313" key="6">
    <source>
        <dbReference type="Proteomes" id="UP000515161"/>
    </source>
</evidence>
<dbReference type="InterPro" id="IPR050996">
    <property type="entry name" value="Docking_Protein_DOK"/>
</dbReference>
<dbReference type="InterPro" id="IPR001849">
    <property type="entry name" value="PH_domain"/>
</dbReference>
<dbReference type="GO" id="GO:0007169">
    <property type="term" value="P:cell surface receptor protein tyrosine kinase signaling pathway"/>
    <property type="evidence" value="ECO:0007669"/>
    <property type="project" value="TreeGrafter"/>
</dbReference>
<dbReference type="SUPFAM" id="SSF50729">
    <property type="entry name" value="PH domain-like"/>
    <property type="match status" value="2"/>
</dbReference>
<protein>
    <submittedName>
        <fullName evidence="7">Docking protein 2-like</fullName>
    </submittedName>
</protein>
<dbReference type="KEGG" id="gacu:117539901"/>
<feature type="domain" description="PH" evidence="4">
    <location>
        <begin position="4"/>
        <end position="121"/>
    </location>
</feature>
<dbReference type="GO" id="GO:0043410">
    <property type="term" value="P:positive regulation of MAPK cascade"/>
    <property type="evidence" value="ECO:0007669"/>
    <property type="project" value="TreeGrafter"/>
</dbReference>
<dbReference type="RefSeq" id="XP_034062146.1">
    <property type="nucleotide sequence ID" value="XM_034206255.1"/>
</dbReference>
<dbReference type="Pfam" id="PF02174">
    <property type="entry name" value="IRS"/>
    <property type="match status" value="1"/>
</dbReference>
<evidence type="ECO:0000256" key="1">
    <source>
        <dbReference type="ARBA" id="ARBA00010955"/>
    </source>
</evidence>
<keyword evidence="2" id="KW-0597">Phosphoprotein</keyword>
<dbReference type="InterPro" id="IPR002404">
    <property type="entry name" value="IRS_PTB"/>
</dbReference>
<dbReference type="GO" id="GO:0005737">
    <property type="term" value="C:cytoplasm"/>
    <property type="evidence" value="ECO:0007669"/>
    <property type="project" value="TreeGrafter"/>
</dbReference>
<dbReference type="Proteomes" id="UP000515161">
    <property type="component" value="Unplaced"/>
</dbReference>
<organism evidence="6 7">
    <name type="scientific">Gymnodraco acuticeps</name>
    <name type="common">Antarctic dragonfish</name>
    <dbReference type="NCBI Taxonomy" id="8218"/>
    <lineage>
        <taxon>Eukaryota</taxon>
        <taxon>Metazoa</taxon>
        <taxon>Chordata</taxon>
        <taxon>Craniata</taxon>
        <taxon>Vertebrata</taxon>
        <taxon>Euteleostomi</taxon>
        <taxon>Actinopterygii</taxon>
        <taxon>Neopterygii</taxon>
        <taxon>Teleostei</taxon>
        <taxon>Neoteleostei</taxon>
        <taxon>Acanthomorphata</taxon>
        <taxon>Eupercaria</taxon>
        <taxon>Perciformes</taxon>
        <taxon>Notothenioidei</taxon>
        <taxon>Bathydraconidae</taxon>
        <taxon>Gymnodraco</taxon>
    </lineage>
</organism>
<gene>
    <name evidence="7" type="primary">LOC117539901</name>
</gene>
<dbReference type="AlphaFoldDB" id="A0A6P8TE31"/>
<dbReference type="Gene3D" id="2.30.29.30">
    <property type="entry name" value="Pleckstrin-homology domain (PH domain)/Phosphotyrosine-binding domain (PTB)"/>
    <property type="match status" value="2"/>
</dbReference>
<feature type="compositionally biased region" description="Basic and acidic residues" evidence="3">
    <location>
        <begin position="491"/>
        <end position="507"/>
    </location>
</feature>
<evidence type="ECO:0000259" key="5">
    <source>
        <dbReference type="PROSITE" id="PS51064"/>
    </source>
</evidence>
<dbReference type="OrthoDB" id="6020914at2759"/>
<dbReference type="PANTHER" id="PTHR21258:SF14">
    <property type="entry name" value="DOCKING PROTEIN 2"/>
    <property type="match status" value="1"/>
</dbReference>
<dbReference type="GeneID" id="117539901"/>
<feature type="region of interest" description="Disordered" evidence="3">
    <location>
        <begin position="455"/>
        <end position="474"/>
    </location>
</feature>
<evidence type="ECO:0000256" key="3">
    <source>
        <dbReference type="SAM" id="MobiDB-lite"/>
    </source>
</evidence>
<feature type="compositionally biased region" description="Acidic residues" evidence="3">
    <location>
        <begin position="535"/>
        <end position="561"/>
    </location>
</feature>
<proteinExistence type="inferred from homology"/>
<dbReference type="SMART" id="SM00233">
    <property type="entry name" value="PH"/>
    <property type="match status" value="1"/>
</dbReference>
<sequence length="573" mass="65237">MEEDIRKQGMLFLQQQRFGKKWKRMWCVLFRESSCSISRLEFFECKDGGSVEKSDKTLRKQQEHKKMIRMSDCIRVSEVEVDGCPRDTGPFLIETTEKIYVFASERLQLEDWTHKLCEIAFPMSWPEGVKRGSLQRGSRVEEEVMEDNSLYSGRHTVRDFRVCVRRTEASDRCRLRGDRFLRADEDALLLLDKSGAPLYSWPYRYLRRFGRDKSSFSFEAGRRCDSGEGNFEFDTREGNFLFQAVEAAINLQRMPHPQRQSSGGGGSPETPRDLNPPLVRTPPLRQGRKHIPQCPAAQEDGVYSLVNEAPPLQAFHLKDKESLTAAQQPAQLCRLEPPVDKTLTAVKSLSLDPRGPPGPRKNLKMISSCPLPDAAPPPDQTYSQVALPADHGPRSAPPKDPEYSLPFDSLAPPPLSSPVIGPPPEHDPLYDSIDEMKIRNVFLSAAAIDHIYDEPEGRAPPLQKPTPLSLYDEPEEVRGDAWRVMGTPADPKGHEFPYNPRVDDYAVPKRPQRALPVGTNEEEEEEKENWKGEEPREEAEGEEGQHVEEEEEPNNEEEEEPYSPYNNVMMKQL</sequence>
<dbReference type="Pfam" id="PF00169">
    <property type="entry name" value="PH"/>
    <property type="match status" value="1"/>
</dbReference>
<dbReference type="PANTHER" id="PTHR21258">
    <property type="entry name" value="DOCKING PROTEIN RELATED"/>
    <property type="match status" value="1"/>
</dbReference>
<dbReference type="PROSITE" id="PS51064">
    <property type="entry name" value="IRS_PTB"/>
    <property type="match status" value="1"/>
</dbReference>
<reference evidence="7" key="1">
    <citation type="submission" date="2025-08" db="UniProtKB">
        <authorList>
            <consortium name="RefSeq"/>
        </authorList>
    </citation>
    <scope>IDENTIFICATION</scope>
</reference>
<evidence type="ECO:0000313" key="7">
    <source>
        <dbReference type="RefSeq" id="XP_034062146.1"/>
    </source>
</evidence>
<feature type="region of interest" description="Disordered" evidence="3">
    <location>
        <begin position="344"/>
        <end position="412"/>
    </location>
</feature>
<dbReference type="SMART" id="SM00310">
    <property type="entry name" value="PTBI"/>
    <property type="match status" value="1"/>
</dbReference>
<dbReference type="InParanoid" id="A0A6P8TE31"/>
<dbReference type="GO" id="GO:0007265">
    <property type="term" value="P:Ras protein signal transduction"/>
    <property type="evidence" value="ECO:0007669"/>
    <property type="project" value="TreeGrafter"/>
</dbReference>
<evidence type="ECO:0000256" key="2">
    <source>
        <dbReference type="ARBA" id="ARBA00022553"/>
    </source>
</evidence>
<name>A0A6P8TE31_GYMAC</name>
<accession>A0A6P8TE31</accession>
<dbReference type="PROSITE" id="PS50003">
    <property type="entry name" value="PH_DOMAIN"/>
    <property type="match status" value="1"/>
</dbReference>
<dbReference type="CDD" id="cd01203">
    <property type="entry name" value="PTB_DOK1_DOK2_DOK3"/>
    <property type="match status" value="1"/>
</dbReference>
<feature type="region of interest" description="Disordered" evidence="3">
    <location>
        <begin position="481"/>
        <end position="573"/>
    </location>
</feature>
<feature type="domain" description="IRS-type PTB" evidence="5">
    <location>
        <begin position="156"/>
        <end position="259"/>
    </location>
</feature>
<comment type="similarity">
    <text evidence="1">Belongs to the DOK family. Type A subfamily.</text>
</comment>
<dbReference type="SMART" id="SM01244">
    <property type="entry name" value="IRS"/>
    <property type="match status" value="1"/>
</dbReference>
<keyword evidence="6" id="KW-1185">Reference proteome</keyword>
<evidence type="ECO:0000259" key="4">
    <source>
        <dbReference type="PROSITE" id="PS50003"/>
    </source>
</evidence>